<reference evidence="1" key="1">
    <citation type="submission" date="2022-04" db="EMBL/GenBank/DDBJ databases">
        <title>Genome of the entomopathogenic fungus Entomophthora muscae.</title>
        <authorList>
            <person name="Elya C."/>
            <person name="Lovett B.R."/>
            <person name="Lee E."/>
            <person name="Macias A.M."/>
            <person name="Hajek A.E."/>
            <person name="De Bivort B.L."/>
            <person name="Kasson M.T."/>
            <person name="De Fine Licht H.H."/>
            <person name="Stajich J.E."/>
        </authorList>
    </citation>
    <scope>NUCLEOTIDE SEQUENCE</scope>
    <source>
        <strain evidence="1">Berkeley</strain>
    </source>
</reference>
<keyword evidence="2" id="KW-1185">Reference proteome</keyword>
<name>A0ACC2T711_9FUNG</name>
<dbReference type="EMBL" id="QTSX02003574">
    <property type="protein sequence ID" value="KAJ9070444.1"/>
    <property type="molecule type" value="Genomic_DNA"/>
</dbReference>
<evidence type="ECO:0000313" key="2">
    <source>
        <dbReference type="Proteomes" id="UP001165960"/>
    </source>
</evidence>
<gene>
    <name evidence="1" type="ORF">DSO57_1007905</name>
</gene>
<sequence length="306" mass="33654">MHVVESQLWNSNPKTLQAASLQAQLPCCPRFLGLKPEPNLNLEKLLRPTSLELHAPITHLQKDPVSPAKESSGLINNPEITGATSVKELKKLPVECGPPKDDKSSLSLTPLNPKKLRTNHPNYIVHQELPLAQTRETKTVFREGHKITISPLLFRNKYNYLPTYLVPMTPPLTLWPNHPQEYVATNESTSTQIFGMVYIPFTGLIGSMVPASGPWALLGRSLSYIVKLAPILWWPLPSGPAGCLPASSQESPSGWISDTACHLKGISRTNPPSWGTGLRDSPDWLLLIFHPCARGLGGCNGFWGCI</sequence>
<proteinExistence type="predicted"/>
<organism evidence="1 2">
    <name type="scientific">Entomophthora muscae</name>
    <dbReference type="NCBI Taxonomy" id="34485"/>
    <lineage>
        <taxon>Eukaryota</taxon>
        <taxon>Fungi</taxon>
        <taxon>Fungi incertae sedis</taxon>
        <taxon>Zoopagomycota</taxon>
        <taxon>Entomophthoromycotina</taxon>
        <taxon>Entomophthoromycetes</taxon>
        <taxon>Entomophthorales</taxon>
        <taxon>Entomophthoraceae</taxon>
        <taxon>Entomophthora</taxon>
    </lineage>
</organism>
<dbReference type="Proteomes" id="UP001165960">
    <property type="component" value="Unassembled WGS sequence"/>
</dbReference>
<comment type="caution">
    <text evidence="1">The sequence shown here is derived from an EMBL/GenBank/DDBJ whole genome shotgun (WGS) entry which is preliminary data.</text>
</comment>
<accession>A0ACC2T711</accession>
<evidence type="ECO:0000313" key="1">
    <source>
        <dbReference type="EMBL" id="KAJ9070444.1"/>
    </source>
</evidence>
<protein>
    <submittedName>
        <fullName evidence="1">Uncharacterized protein</fullName>
    </submittedName>
</protein>